<keyword evidence="12" id="KW-1185">Reference proteome</keyword>
<evidence type="ECO:0000256" key="2">
    <source>
        <dbReference type="ARBA" id="ARBA00012705"/>
    </source>
</evidence>
<dbReference type="CDD" id="cd00751">
    <property type="entry name" value="thiolase"/>
    <property type="match status" value="1"/>
</dbReference>
<protein>
    <recommendedName>
        <fullName evidence="5">Probable acetyl-CoA acetyltransferase</fullName>
        <ecNumber evidence="2">2.3.1.9</ecNumber>
    </recommendedName>
</protein>
<dbReference type="InterPro" id="IPR020613">
    <property type="entry name" value="Thiolase_CS"/>
</dbReference>
<evidence type="ECO:0000256" key="8">
    <source>
        <dbReference type="SAM" id="Phobius"/>
    </source>
</evidence>
<feature type="domain" description="Thiolase N-terminal" evidence="9">
    <location>
        <begin position="4"/>
        <end position="255"/>
    </location>
</feature>
<proteinExistence type="inferred from homology"/>
<dbReference type="RefSeq" id="WP_310547326.1">
    <property type="nucleotide sequence ID" value="NZ_JAVKGR010000001.1"/>
</dbReference>
<dbReference type="PANTHER" id="PTHR18919:SF107">
    <property type="entry name" value="ACETYL-COA ACETYLTRANSFERASE, CYTOSOLIC"/>
    <property type="match status" value="1"/>
</dbReference>
<evidence type="ECO:0000256" key="3">
    <source>
        <dbReference type="ARBA" id="ARBA00022679"/>
    </source>
</evidence>
<dbReference type="SUPFAM" id="SSF53901">
    <property type="entry name" value="Thiolase-like"/>
    <property type="match status" value="1"/>
</dbReference>
<comment type="similarity">
    <text evidence="1 6">Belongs to the thiolase-like superfamily. Thiolase family.</text>
</comment>
<gene>
    <name evidence="11" type="ORF">RIL96_02045</name>
</gene>
<evidence type="ECO:0000313" key="12">
    <source>
        <dbReference type="Proteomes" id="UP001251870"/>
    </source>
</evidence>
<dbReference type="InterPro" id="IPR016039">
    <property type="entry name" value="Thiolase-like"/>
</dbReference>
<feature type="region of interest" description="Disordered" evidence="7">
    <location>
        <begin position="215"/>
        <end position="234"/>
    </location>
</feature>
<dbReference type="InterPro" id="IPR020617">
    <property type="entry name" value="Thiolase_C"/>
</dbReference>
<dbReference type="EC" id="2.3.1.9" evidence="2"/>
<organism evidence="11 12">
    <name type="scientific">Nesterenkonia aerolata</name>
    <dbReference type="NCBI Taxonomy" id="3074079"/>
    <lineage>
        <taxon>Bacteria</taxon>
        <taxon>Bacillati</taxon>
        <taxon>Actinomycetota</taxon>
        <taxon>Actinomycetes</taxon>
        <taxon>Micrococcales</taxon>
        <taxon>Micrococcaceae</taxon>
        <taxon>Nesterenkonia</taxon>
    </lineage>
</organism>
<keyword evidence="8" id="KW-0472">Membrane</keyword>
<keyword evidence="3 6" id="KW-0808">Transferase</keyword>
<reference evidence="11 12" key="1">
    <citation type="submission" date="2023-09" db="EMBL/GenBank/DDBJ databases">
        <title>Description of three actinobacteria isolated from air of manufacturing shop in a pharmaceutical factory.</title>
        <authorList>
            <person name="Zhang D.-F."/>
        </authorList>
    </citation>
    <scope>NUCLEOTIDE SEQUENCE [LARGE SCALE GENOMIC DNA]</scope>
    <source>
        <strain evidence="11 12">LY-0111</strain>
    </source>
</reference>
<keyword evidence="8" id="KW-0812">Transmembrane</keyword>
<accession>A0ABU2DPB3</accession>
<dbReference type="NCBIfam" id="TIGR01930">
    <property type="entry name" value="AcCoA-C-Actrans"/>
    <property type="match status" value="1"/>
</dbReference>
<dbReference type="InterPro" id="IPR002155">
    <property type="entry name" value="Thiolase"/>
</dbReference>
<keyword evidence="8" id="KW-1133">Transmembrane helix</keyword>
<evidence type="ECO:0000259" key="10">
    <source>
        <dbReference type="Pfam" id="PF02803"/>
    </source>
</evidence>
<evidence type="ECO:0000256" key="4">
    <source>
        <dbReference type="ARBA" id="ARBA00023315"/>
    </source>
</evidence>
<evidence type="ECO:0000256" key="7">
    <source>
        <dbReference type="SAM" id="MobiDB-lite"/>
    </source>
</evidence>
<dbReference type="EMBL" id="JAVKGR010000001">
    <property type="protein sequence ID" value="MDR8018349.1"/>
    <property type="molecule type" value="Genomic_DNA"/>
</dbReference>
<sequence>MTEVVIAAGVRTPFTGRSRALGEVDEAQLAAAAVNEAARRAAWTPEAVILGSCIGPGGNVGRRAALAAGLGMQTPGWSVDAQCGSGMVAVQQGIAHVAVTGSAVCAGGVESPSTAPTRSLHGVPYARAPFTPEGYADPDMLEAADELARRRGISRQRQEHYALRSHELARHQVDLLAAERVSVPRTTGPTSAEQPDPVRDDDGPRPMAPQLLARFPTLRESPDLPRTGSPHNGATVTAATTARIADGAAALLLMPGSPHSGETAPPPAGPQWTVRSAVTVGGDPALPGEIPAAAIRRACQQAGLGVDDLAAVELVEAFSAQVLACLDDLGLAGGDEVDPRVNAAGGALALGHPWGASGAAVVVRLIHRLAAAPLGAYGVASCAIGGGMASALVLERTA</sequence>
<evidence type="ECO:0000259" key="9">
    <source>
        <dbReference type="Pfam" id="PF00108"/>
    </source>
</evidence>
<dbReference type="Pfam" id="PF00108">
    <property type="entry name" value="Thiolase_N"/>
    <property type="match status" value="1"/>
</dbReference>
<comment type="caution">
    <text evidence="11">The sequence shown here is derived from an EMBL/GenBank/DDBJ whole genome shotgun (WGS) entry which is preliminary data.</text>
</comment>
<dbReference type="GO" id="GO:0016746">
    <property type="term" value="F:acyltransferase activity"/>
    <property type="evidence" value="ECO:0007669"/>
    <property type="project" value="UniProtKB-KW"/>
</dbReference>
<feature type="region of interest" description="Disordered" evidence="7">
    <location>
        <begin position="180"/>
        <end position="209"/>
    </location>
</feature>
<dbReference type="PROSITE" id="PS00737">
    <property type="entry name" value="THIOLASE_2"/>
    <property type="match status" value="1"/>
</dbReference>
<evidence type="ECO:0000256" key="6">
    <source>
        <dbReference type="RuleBase" id="RU003557"/>
    </source>
</evidence>
<dbReference type="PANTHER" id="PTHR18919">
    <property type="entry name" value="ACETYL-COA C-ACYLTRANSFERASE"/>
    <property type="match status" value="1"/>
</dbReference>
<feature type="domain" description="Thiolase C-terminal" evidence="10">
    <location>
        <begin position="273"/>
        <end position="396"/>
    </location>
</feature>
<evidence type="ECO:0000313" key="11">
    <source>
        <dbReference type="EMBL" id="MDR8018349.1"/>
    </source>
</evidence>
<dbReference type="PIRSF" id="PIRSF000429">
    <property type="entry name" value="Ac-CoA_Ac_transf"/>
    <property type="match status" value="1"/>
</dbReference>
<dbReference type="InterPro" id="IPR020616">
    <property type="entry name" value="Thiolase_N"/>
</dbReference>
<feature type="compositionally biased region" description="Polar residues" evidence="7">
    <location>
        <begin position="184"/>
        <end position="193"/>
    </location>
</feature>
<dbReference type="Gene3D" id="3.40.47.10">
    <property type="match status" value="1"/>
</dbReference>
<name>A0ABU2DPB3_9MICC</name>
<dbReference type="Pfam" id="PF02803">
    <property type="entry name" value="Thiolase_C"/>
    <property type="match status" value="1"/>
</dbReference>
<feature type="transmembrane region" description="Helical" evidence="8">
    <location>
        <begin position="374"/>
        <end position="394"/>
    </location>
</feature>
<evidence type="ECO:0000256" key="5">
    <source>
        <dbReference type="ARBA" id="ARBA00040529"/>
    </source>
</evidence>
<dbReference type="Proteomes" id="UP001251870">
    <property type="component" value="Unassembled WGS sequence"/>
</dbReference>
<evidence type="ECO:0000256" key="1">
    <source>
        <dbReference type="ARBA" id="ARBA00010982"/>
    </source>
</evidence>
<keyword evidence="4 6" id="KW-0012">Acyltransferase</keyword>